<feature type="domain" description="HTH tetR-type" evidence="5">
    <location>
        <begin position="15"/>
        <end position="75"/>
    </location>
</feature>
<keyword evidence="1" id="KW-0805">Transcription regulation</keyword>
<gene>
    <name evidence="6" type="ORF">K1X15_01815</name>
</gene>
<feature type="DNA-binding region" description="H-T-H motif" evidence="4">
    <location>
        <begin position="38"/>
        <end position="57"/>
    </location>
</feature>
<dbReference type="InterPro" id="IPR009057">
    <property type="entry name" value="Homeodomain-like_sf"/>
</dbReference>
<keyword evidence="3" id="KW-0804">Transcription</keyword>
<sequence length="200" mass="21015">MTLDSSAERTSHHHGNLREALIGAGLALLARDGIAGLSLRKCAALAGVSHAAPAHHFDGVAGLLDAIAARGFTMFADAMEEEAARGPDEPRARLEAICLAYFDFAKAQPDLFDLMFRQVWPLAGKSEELGVAGARAYGVLATACAPFVPPGSDPGVVETQVWSLIHGYAVLALVGKLGRNRPIAPVKDVLALLGKLDRQA</sequence>
<dbReference type="InterPro" id="IPR036271">
    <property type="entry name" value="Tet_transcr_reg_TetR-rel_C_sf"/>
</dbReference>
<name>A0ABX8WIL7_9HYPH</name>
<organism evidence="6 7">
    <name type="scientific">Devosia salina</name>
    <dbReference type="NCBI Taxonomy" id="2860336"/>
    <lineage>
        <taxon>Bacteria</taxon>
        <taxon>Pseudomonadati</taxon>
        <taxon>Pseudomonadota</taxon>
        <taxon>Alphaproteobacteria</taxon>
        <taxon>Hyphomicrobiales</taxon>
        <taxon>Devosiaceae</taxon>
        <taxon>Devosia</taxon>
    </lineage>
</organism>
<proteinExistence type="predicted"/>
<dbReference type="Proteomes" id="UP000825799">
    <property type="component" value="Chromosome"/>
</dbReference>
<keyword evidence="2 4" id="KW-0238">DNA-binding</keyword>
<dbReference type="InterPro" id="IPR050109">
    <property type="entry name" value="HTH-type_TetR-like_transc_reg"/>
</dbReference>
<dbReference type="SUPFAM" id="SSF48498">
    <property type="entry name" value="Tetracyclin repressor-like, C-terminal domain"/>
    <property type="match status" value="1"/>
</dbReference>
<evidence type="ECO:0000313" key="7">
    <source>
        <dbReference type="Proteomes" id="UP000825799"/>
    </source>
</evidence>
<dbReference type="PANTHER" id="PTHR30055">
    <property type="entry name" value="HTH-TYPE TRANSCRIPTIONAL REGULATOR RUTR"/>
    <property type="match status" value="1"/>
</dbReference>
<evidence type="ECO:0000256" key="3">
    <source>
        <dbReference type="ARBA" id="ARBA00023163"/>
    </source>
</evidence>
<dbReference type="Pfam" id="PF13305">
    <property type="entry name" value="TetR_C_33"/>
    <property type="match status" value="1"/>
</dbReference>
<dbReference type="InterPro" id="IPR025996">
    <property type="entry name" value="MT1864/Rv1816-like_C"/>
</dbReference>
<dbReference type="InterPro" id="IPR001647">
    <property type="entry name" value="HTH_TetR"/>
</dbReference>
<evidence type="ECO:0000256" key="4">
    <source>
        <dbReference type="PROSITE-ProRule" id="PRU00335"/>
    </source>
</evidence>
<dbReference type="Gene3D" id="1.10.357.10">
    <property type="entry name" value="Tetracycline Repressor, domain 2"/>
    <property type="match status" value="1"/>
</dbReference>
<dbReference type="EMBL" id="CP080590">
    <property type="protein sequence ID" value="QYO77342.1"/>
    <property type="molecule type" value="Genomic_DNA"/>
</dbReference>
<keyword evidence="7" id="KW-1185">Reference proteome</keyword>
<accession>A0ABX8WIL7</accession>
<evidence type="ECO:0000256" key="1">
    <source>
        <dbReference type="ARBA" id="ARBA00023015"/>
    </source>
</evidence>
<dbReference type="PROSITE" id="PS50977">
    <property type="entry name" value="HTH_TETR_2"/>
    <property type="match status" value="1"/>
</dbReference>
<evidence type="ECO:0000259" key="5">
    <source>
        <dbReference type="PROSITE" id="PS50977"/>
    </source>
</evidence>
<evidence type="ECO:0000313" key="6">
    <source>
        <dbReference type="EMBL" id="QYO77342.1"/>
    </source>
</evidence>
<dbReference type="RefSeq" id="WP_220305799.1">
    <property type="nucleotide sequence ID" value="NZ_CP080590.1"/>
</dbReference>
<dbReference type="PANTHER" id="PTHR30055:SF220">
    <property type="entry name" value="TETR-FAMILY REGULATORY PROTEIN"/>
    <property type="match status" value="1"/>
</dbReference>
<dbReference type="SUPFAM" id="SSF46689">
    <property type="entry name" value="Homeodomain-like"/>
    <property type="match status" value="1"/>
</dbReference>
<reference evidence="6 7" key="1">
    <citation type="submission" date="2021-08" db="EMBL/GenBank/DDBJ databases">
        <title>Devosia salina sp. nov., isolated from the South China Sea sediment.</title>
        <authorList>
            <person name="Zhou Z."/>
        </authorList>
    </citation>
    <scope>NUCLEOTIDE SEQUENCE [LARGE SCALE GENOMIC DNA]</scope>
    <source>
        <strain evidence="6 7">SCS-3</strain>
    </source>
</reference>
<protein>
    <submittedName>
        <fullName evidence="6">TetR/AcrR family transcriptional regulator</fullName>
    </submittedName>
</protein>
<evidence type="ECO:0000256" key="2">
    <source>
        <dbReference type="ARBA" id="ARBA00023125"/>
    </source>
</evidence>